<dbReference type="PANTHER" id="PTHR14614">
    <property type="entry name" value="HEPATOCELLULAR CARCINOMA-ASSOCIATED ANTIGEN"/>
    <property type="match status" value="1"/>
</dbReference>
<accession>A0A1M7TFS8</accession>
<dbReference type="AlphaFoldDB" id="A0A1M7TFS8"/>
<sequence length="224" mass="25787">MQPLKEYSSSLNISVAGLDLVLHRHSNLEELWNQMTEEEFTSDERIPYWTELWPASLVLSDWLKQNSERIKNTNCLDLGCGLGLTALVAASCKANVIGMDYEKEALIYAKKNAIENGLDTVTWTAMDWRYPAVKKQSLDYLWGGDIMYERRFVQPVLDFLSYSLKPNAKAWLAEPSREEIFALFRHSLDRAGWQYKIVHTQKIPAIYAQAVPVSVRLWELGKKL</sequence>
<dbReference type="CDD" id="cd02440">
    <property type="entry name" value="AdoMet_MTases"/>
    <property type="match status" value="1"/>
</dbReference>
<dbReference type="Gene3D" id="3.40.50.150">
    <property type="entry name" value="Vaccinia Virus protein VP39"/>
    <property type="match status" value="1"/>
</dbReference>
<proteinExistence type="predicted"/>
<reference evidence="1 2" key="1">
    <citation type="submission" date="2016-12" db="EMBL/GenBank/DDBJ databases">
        <authorList>
            <person name="Song W.-J."/>
            <person name="Kurnit D.M."/>
        </authorList>
    </citation>
    <scope>NUCLEOTIDE SEQUENCE [LARGE SCALE GENOMIC DNA]</scope>
    <source>
        <strain evidence="1 2">DSM 11393</strain>
    </source>
</reference>
<name>A0A1M7TFS8_9BACT</name>
<dbReference type="OrthoDB" id="264333at2"/>
<evidence type="ECO:0000313" key="2">
    <source>
        <dbReference type="Proteomes" id="UP000186469"/>
    </source>
</evidence>
<gene>
    <name evidence="1" type="ORF">SAMN02745728_01968</name>
</gene>
<dbReference type="InterPro" id="IPR019410">
    <property type="entry name" value="Methyltransf_16"/>
</dbReference>
<dbReference type="Proteomes" id="UP000186469">
    <property type="component" value="Unassembled WGS sequence"/>
</dbReference>
<keyword evidence="2" id="KW-1185">Reference proteome</keyword>
<dbReference type="EMBL" id="FRDI01000011">
    <property type="protein sequence ID" value="SHN69604.1"/>
    <property type="molecule type" value="Genomic_DNA"/>
</dbReference>
<keyword evidence="1" id="KW-0489">Methyltransferase</keyword>
<evidence type="ECO:0000313" key="1">
    <source>
        <dbReference type="EMBL" id="SHN69604.1"/>
    </source>
</evidence>
<organism evidence="1 2">
    <name type="scientific">Desulfovibrio litoralis DSM 11393</name>
    <dbReference type="NCBI Taxonomy" id="1121455"/>
    <lineage>
        <taxon>Bacteria</taxon>
        <taxon>Pseudomonadati</taxon>
        <taxon>Thermodesulfobacteriota</taxon>
        <taxon>Desulfovibrionia</taxon>
        <taxon>Desulfovibrionales</taxon>
        <taxon>Desulfovibrionaceae</taxon>
        <taxon>Desulfovibrio</taxon>
    </lineage>
</organism>
<dbReference type="SUPFAM" id="SSF53335">
    <property type="entry name" value="S-adenosyl-L-methionine-dependent methyltransferases"/>
    <property type="match status" value="1"/>
</dbReference>
<keyword evidence="1" id="KW-0808">Transferase</keyword>
<dbReference type="STRING" id="1121455.SAMN02745728_01968"/>
<dbReference type="GO" id="GO:0008168">
    <property type="term" value="F:methyltransferase activity"/>
    <property type="evidence" value="ECO:0007669"/>
    <property type="project" value="UniProtKB-KW"/>
</dbReference>
<dbReference type="Pfam" id="PF10294">
    <property type="entry name" value="Methyltransf_16"/>
    <property type="match status" value="1"/>
</dbReference>
<dbReference type="RefSeq" id="WP_072697649.1">
    <property type="nucleotide sequence ID" value="NZ_FRDI01000011.1"/>
</dbReference>
<dbReference type="InterPro" id="IPR029063">
    <property type="entry name" value="SAM-dependent_MTases_sf"/>
</dbReference>
<protein>
    <submittedName>
        <fullName evidence="1">Lysine methyltransferase</fullName>
    </submittedName>
</protein>
<dbReference type="PANTHER" id="PTHR14614:SF130">
    <property type="entry name" value="PROTEIN-LYSINE N-METHYLTRANSFERASE EEF2KMT"/>
    <property type="match status" value="1"/>
</dbReference>
<dbReference type="GO" id="GO:0032259">
    <property type="term" value="P:methylation"/>
    <property type="evidence" value="ECO:0007669"/>
    <property type="project" value="UniProtKB-KW"/>
</dbReference>